<evidence type="ECO:0000313" key="3">
    <source>
        <dbReference type="Proteomes" id="UP000664317"/>
    </source>
</evidence>
<evidence type="ECO:0000256" key="1">
    <source>
        <dbReference type="SAM" id="Phobius"/>
    </source>
</evidence>
<proteinExistence type="predicted"/>
<dbReference type="EMBL" id="JAFKCT010000002">
    <property type="protein sequence ID" value="MBN7810636.1"/>
    <property type="molecule type" value="Genomic_DNA"/>
</dbReference>
<dbReference type="Proteomes" id="UP000664317">
    <property type="component" value="Unassembled WGS sequence"/>
</dbReference>
<accession>A0ABS3C0N1</accession>
<reference evidence="2 3" key="1">
    <citation type="submission" date="2021-03" db="EMBL/GenBank/DDBJ databases">
        <title>novel species isolated from a fishpond in China.</title>
        <authorList>
            <person name="Lu H."/>
            <person name="Cai Z."/>
        </authorList>
    </citation>
    <scope>NUCLEOTIDE SEQUENCE [LARGE SCALE GENOMIC DNA]</scope>
    <source>
        <strain evidence="2 3">H41</strain>
    </source>
</reference>
<name>A0ABS3C0N1_9BACT</name>
<protein>
    <submittedName>
        <fullName evidence="2">Uncharacterized protein</fullName>
    </submittedName>
</protein>
<comment type="caution">
    <text evidence="2">The sequence shown here is derived from an EMBL/GenBank/DDBJ whole genome shotgun (WGS) entry which is preliminary data.</text>
</comment>
<keyword evidence="3" id="KW-1185">Reference proteome</keyword>
<keyword evidence="1" id="KW-1133">Transmembrane helix</keyword>
<feature type="transmembrane region" description="Helical" evidence="1">
    <location>
        <begin position="12"/>
        <end position="33"/>
    </location>
</feature>
<keyword evidence="1" id="KW-0472">Membrane</keyword>
<keyword evidence="1" id="KW-0812">Transmembrane</keyword>
<evidence type="ECO:0000313" key="2">
    <source>
        <dbReference type="EMBL" id="MBN7810636.1"/>
    </source>
</evidence>
<gene>
    <name evidence="2" type="ORF">J0A68_06705</name>
</gene>
<organism evidence="2 3">
    <name type="scientific">Algoriphagus oliviformis</name>
    <dbReference type="NCBI Taxonomy" id="2811231"/>
    <lineage>
        <taxon>Bacteria</taxon>
        <taxon>Pseudomonadati</taxon>
        <taxon>Bacteroidota</taxon>
        <taxon>Cytophagia</taxon>
        <taxon>Cytophagales</taxon>
        <taxon>Cyclobacteriaceae</taxon>
        <taxon>Algoriphagus</taxon>
    </lineage>
</organism>
<sequence>MKEELKIYLYRLWPVLLLVVGVPLLSFLIWLLIPSKQLEVLVVDKTVRDESYREHAGLFWTLQHQKYKKKTGETYVTGRDYFGFFPNGKADYGVTKDLNGRSQDELRKLVSDSDLVYFADTYGVYEADFDDSTRDERSKKIYGGMDKADLELVRLAEEEGKVLVAEFNSIASPTPTAIRNEFENLMGLKWTGWIGRYFDELDTLVNTDIPSWMIRQYQRQHERWNLRGPGLIFIRDSGQIEAFLYQEDYGNQVPLIRTQKVNKHGFKLPEVVPYPDWFDVVMIERDYEVISYYDINPTNKGLQRLRAMGLPRFFPAAVVRHLDGGSQYYFSGDFSDLQGPFGATHFFGLPVLWKGLYVATDYTDRQSFYWNYYYPLIRQVLKKTAQEKKAG</sequence>
<dbReference type="RefSeq" id="WP_206577416.1">
    <property type="nucleotide sequence ID" value="NZ_JAFKCT010000002.1"/>
</dbReference>